<organism evidence="4 5">
    <name type="scientific">Pseudomonas koreensis</name>
    <dbReference type="NCBI Taxonomy" id="198620"/>
    <lineage>
        <taxon>Bacteria</taxon>
        <taxon>Pseudomonadati</taxon>
        <taxon>Pseudomonadota</taxon>
        <taxon>Gammaproteobacteria</taxon>
        <taxon>Pseudomonadales</taxon>
        <taxon>Pseudomonadaceae</taxon>
        <taxon>Pseudomonas</taxon>
    </lineage>
</organism>
<evidence type="ECO:0000256" key="3">
    <source>
        <dbReference type="ARBA" id="ARBA00023163"/>
    </source>
</evidence>
<dbReference type="RefSeq" id="WP_217829925.1">
    <property type="nucleotide sequence ID" value="NZ_JAOSKY010000002.1"/>
</dbReference>
<dbReference type="PROSITE" id="PS00356">
    <property type="entry name" value="HTH_LACI_1"/>
    <property type="match status" value="1"/>
</dbReference>
<dbReference type="GO" id="GO:0003700">
    <property type="term" value="F:DNA-binding transcription factor activity"/>
    <property type="evidence" value="ECO:0007669"/>
    <property type="project" value="TreeGrafter"/>
</dbReference>
<keyword evidence="2" id="KW-0238">DNA-binding</keyword>
<reference evidence="4" key="1">
    <citation type="submission" date="2022-09" db="EMBL/GenBank/DDBJ databases">
        <authorList>
            <person name="Cesa-Luna C."/>
            <person name="Girard L."/>
            <person name="Lood C."/>
            <person name="Hofte M."/>
            <person name="De Mot R."/>
        </authorList>
    </citation>
    <scope>NUCLEOTIDE SEQUENCE</scope>
    <source>
        <strain evidence="4">B1M3-32</strain>
    </source>
</reference>
<gene>
    <name evidence="4" type="ORF">OC940_05030</name>
</gene>
<dbReference type="PANTHER" id="PTHR30055:SF234">
    <property type="entry name" value="HTH-TYPE TRANSCRIPTIONAL REGULATOR BETI"/>
    <property type="match status" value="1"/>
</dbReference>
<proteinExistence type="predicted"/>
<protein>
    <submittedName>
        <fullName evidence="4">Helix-turn-helix domain-containing protein</fullName>
    </submittedName>
</protein>
<keyword evidence="5" id="KW-1185">Reference proteome</keyword>
<comment type="caution">
    <text evidence="4">The sequence shown here is derived from an EMBL/GenBank/DDBJ whole genome shotgun (WGS) entry which is preliminary data.</text>
</comment>
<dbReference type="EMBL" id="JAOSKY010000002">
    <property type="protein sequence ID" value="MCU7247167.1"/>
    <property type="molecule type" value="Genomic_DNA"/>
</dbReference>
<keyword evidence="3" id="KW-0804">Transcription</keyword>
<dbReference type="GO" id="GO:0000976">
    <property type="term" value="F:transcription cis-regulatory region binding"/>
    <property type="evidence" value="ECO:0007669"/>
    <property type="project" value="TreeGrafter"/>
</dbReference>
<reference evidence="4" key="2">
    <citation type="journal article" date="2023" name="mSystems">
        <title>Charting the Lipopeptidome of Nonpathogenic Pseudomonas.</title>
        <authorList>
            <person name="Cesa-Luna C."/>
            <person name="Geudens N."/>
            <person name="Girard L."/>
            <person name="De Roo V."/>
            <person name="Maklad H.R."/>
            <person name="Martins J.C."/>
            <person name="Hofte M."/>
            <person name="De Mot R."/>
        </authorList>
    </citation>
    <scope>NUCLEOTIDE SEQUENCE</scope>
    <source>
        <strain evidence="4">B1M3-32</strain>
    </source>
</reference>
<dbReference type="PANTHER" id="PTHR30055">
    <property type="entry name" value="HTH-TYPE TRANSCRIPTIONAL REGULATOR RUTR"/>
    <property type="match status" value="1"/>
</dbReference>
<dbReference type="Proteomes" id="UP001139955">
    <property type="component" value="Unassembled WGS sequence"/>
</dbReference>
<evidence type="ECO:0000313" key="4">
    <source>
        <dbReference type="EMBL" id="MCU7247167.1"/>
    </source>
</evidence>
<dbReference type="AlphaFoldDB" id="A0A9X2XET2"/>
<keyword evidence="1" id="KW-0805">Transcription regulation</keyword>
<evidence type="ECO:0000256" key="2">
    <source>
        <dbReference type="ARBA" id="ARBA00023125"/>
    </source>
</evidence>
<evidence type="ECO:0000313" key="5">
    <source>
        <dbReference type="Proteomes" id="UP001139955"/>
    </source>
</evidence>
<accession>A0A9X2XET2</accession>
<sequence length="188" mass="20788">MSLTAQDERLIKALALAIVDRPRATLKELAESAGVSKATLHRFCGTRDNLVQMMEGHGETVLNQIIATTDLLHGEPVAALRSLINEHLAHREMLVFLLFQYRPDTLPTNGEGDRWQSYVDALDAFFLRGQQLGVFRIDITAAVFSELFLTLIFGMVDAERRGRAASANSANVLEQMFLHGAASPARPQ</sequence>
<dbReference type="InterPro" id="IPR050109">
    <property type="entry name" value="HTH-type_TetR-like_transc_reg"/>
</dbReference>
<dbReference type="FunFam" id="1.10.357.10:FF:000022">
    <property type="entry name" value="Transcriptional regulator NfxB"/>
    <property type="match status" value="1"/>
</dbReference>
<name>A0A9X2XET2_9PSED</name>
<evidence type="ECO:0000256" key="1">
    <source>
        <dbReference type="ARBA" id="ARBA00023015"/>
    </source>
</evidence>